<feature type="binding site" evidence="12">
    <location>
        <position position="340"/>
    </location>
    <ligand>
        <name>Zn(2+)</name>
        <dbReference type="ChEBI" id="CHEBI:29105"/>
        <note>catalytic</note>
    </ligand>
</feature>
<dbReference type="SUPFAM" id="SSF55186">
    <property type="entry name" value="ThrRS/AlaRS common domain"/>
    <property type="match status" value="1"/>
</dbReference>
<dbReference type="Gene3D" id="3.40.50.800">
    <property type="entry name" value="Anticodon-binding domain"/>
    <property type="match status" value="1"/>
</dbReference>
<gene>
    <name evidence="12" type="primary">thrS</name>
    <name evidence="14" type="ORF">GYA37_02140</name>
</gene>
<dbReference type="GO" id="GO:0006435">
    <property type="term" value="P:threonyl-tRNA aminoacylation"/>
    <property type="evidence" value="ECO:0007669"/>
    <property type="project" value="UniProtKB-UniRule"/>
</dbReference>
<comment type="subunit">
    <text evidence="12">Homodimer.</text>
</comment>
<keyword evidence="12" id="KW-0963">Cytoplasm</keyword>
<evidence type="ECO:0000256" key="5">
    <source>
        <dbReference type="ARBA" id="ARBA00022741"/>
    </source>
</evidence>
<comment type="caution">
    <text evidence="14">The sequence shown here is derived from an EMBL/GenBank/DDBJ whole genome shotgun (WGS) entry which is preliminary data.</text>
</comment>
<accession>A0A7X9E6X2</accession>
<keyword evidence="2 12" id="KW-0820">tRNA-binding</keyword>
<evidence type="ECO:0000256" key="6">
    <source>
        <dbReference type="ARBA" id="ARBA00022833"/>
    </source>
</evidence>
<dbReference type="PROSITE" id="PS50862">
    <property type="entry name" value="AA_TRNA_LIGASE_II"/>
    <property type="match status" value="1"/>
</dbReference>
<feature type="domain" description="Aminoacyl-transfer RNA synthetases class-II family profile" evidence="13">
    <location>
        <begin position="220"/>
        <end position="493"/>
    </location>
</feature>
<dbReference type="EC" id="6.1.1.3" evidence="12"/>
<dbReference type="Gene3D" id="3.30.980.10">
    <property type="entry name" value="Threonyl-trna Synthetase, Chain A, domain 2"/>
    <property type="match status" value="1"/>
</dbReference>
<evidence type="ECO:0000256" key="3">
    <source>
        <dbReference type="ARBA" id="ARBA00022598"/>
    </source>
</evidence>
<dbReference type="PRINTS" id="PR01047">
    <property type="entry name" value="TRNASYNTHTHR"/>
</dbReference>
<evidence type="ECO:0000256" key="9">
    <source>
        <dbReference type="ARBA" id="ARBA00022917"/>
    </source>
</evidence>
<evidence type="ECO:0000313" key="14">
    <source>
        <dbReference type="EMBL" id="NMB91630.1"/>
    </source>
</evidence>
<dbReference type="InterPro" id="IPR002314">
    <property type="entry name" value="aa-tRNA-synt_IIb"/>
</dbReference>
<dbReference type="GO" id="GO:0005524">
    <property type="term" value="F:ATP binding"/>
    <property type="evidence" value="ECO:0007669"/>
    <property type="project" value="UniProtKB-UniRule"/>
</dbReference>
<protein>
    <recommendedName>
        <fullName evidence="12">Threonine--tRNA ligase</fullName>
        <ecNumber evidence="12">6.1.1.3</ecNumber>
    </recommendedName>
    <alternativeName>
        <fullName evidence="12">Threonyl-tRNA synthetase</fullName>
        <shortName evidence="12">ThrRS</shortName>
    </alternativeName>
</protein>
<dbReference type="Pfam" id="PF03129">
    <property type="entry name" value="HGTP_anticodon"/>
    <property type="match status" value="1"/>
</dbReference>
<dbReference type="SMART" id="SM00863">
    <property type="entry name" value="tRNA_SAD"/>
    <property type="match status" value="1"/>
</dbReference>
<proteinExistence type="inferred from homology"/>
<dbReference type="InterPro" id="IPR036621">
    <property type="entry name" value="Anticodon-bd_dom_sf"/>
</dbReference>
<dbReference type="PANTHER" id="PTHR11451">
    <property type="entry name" value="THREONINE-TRNA LIGASE"/>
    <property type="match status" value="1"/>
</dbReference>
<dbReference type="GO" id="GO:0004829">
    <property type="term" value="F:threonine-tRNA ligase activity"/>
    <property type="evidence" value="ECO:0007669"/>
    <property type="project" value="UniProtKB-UniRule"/>
</dbReference>
<dbReference type="FunFam" id="3.30.930.10:FF:000002">
    <property type="entry name" value="Threonine--tRNA ligase"/>
    <property type="match status" value="1"/>
</dbReference>
<dbReference type="InterPro" id="IPR047246">
    <property type="entry name" value="ThrRS_anticodon"/>
</dbReference>
<comment type="catalytic activity">
    <reaction evidence="11 12">
        <text>tRNA(Thr) + L-threonine + ATP = L-threonyl-tRNA(Thr) + AMP + diphosphate + H(+)</text>
        <dbReference type="Rhea" id="RHEA:24624"/>
        <dbReference type="Rhea" id="RHEA-COMP:9670"/>
        <dbReference type="Rhea" id="RHEA-COMP:9704"/>
        <dbReference type="ChEBI" id="CHEBI:15378"/>
        <dbReference type="ChEBI" id="CHEBI:30616"/>
        <dbReference type="ChEBI" id="CHEBI:33019"/>
        <dbReference type="ChEBI" id="CHEBI:57926"/>
        <dbReference type="ChEBI" id="CHEBI:78442"/>
        <dbReference type="ChEBI" id="CHEBI:78534"/>
        <dbReference type="ChEBI" id="CHEBI:456215"/>
        <dbReference type="EC" id="6.1.1.3"/>
    </reaction>
</comment>
<keyword evidence="10 12" id="KW-0030">Aminoacyl-tRNA synthetase</keyword>
<evidence type="ECO:0000256" key="1">
    <source>
        <dbReference type="ARBA" id="ARBA00008226"/>
    </source>
</evidence>
<evidence type="ECO:0000256" key="4">
    <source>
        <dbReference type="ARBA" id="ARBA00022723"/>
    </source>
</evidence>
<dbReference type="SUPFAM" id="SSF52954">
    <property type="entry name" value="Class II aaRS ABD-related"/>
    <property type="match status" value="1"/>
</dbReference>
<dbReference type="GO" id="GO:0005737">
    <property type="term" value="C:cytoplasm"/>
    <property type="evidence" value="ECO:0007669"/>
    <property type="project" value="UniProtKB-SubCell"/>
</dbReference>
<dbReference type="InterPro" id="IPR002320">
    <property type="entry name" value="Thr-tRNA-ligase_IIa"/>
</dbReference>
<evidence type="ECO:0000256" key="10">
    <source>
        <dbReference type="ARBA" id="ARBA00023146"/>
    </source>
</evidence>
<keyword evidence="8 12" id="KW-0694">RNA-binding</keyword>
<dbReference type="InterPro" id="IPR045864">
    <property type="entry name" value="aa-tRNA-synth_II/BPL/LPL"/>
</dbReference>
<dbReference type="Pfam" id="PF07973">
    <property type="entry name" value="tRNA_SAD"/>
    <property type="match status" value="1"/>
</dbReference>
<dbReference type="InterPro" id="IPR004154">
    <property type="entry name" value="Anticodon-bd"/>
</dbReference>
<dbReference type="NCBIfam" id="TIGR00418">
    <property type="entry name" value="thrS"/>
    <property type="match status" value="1"/>
</dbReference>
<feature type="binding site" evidence="12">
    <location>
        <position position="470"/>
    </location>
    <ligand>
        <name>Zn(2+)</name>
        <dbReference type="ChEBI" id="CHEBI:29105"/>
        <note>catalytic</note>
    </ligand>
</feature>
<dbReference type="InterPro" id="IPR012947">
    <property type="entry name" value="tRNA_SAD"/>
</dbReference>
<keyword evidence="6 12" id="KW-0862">Zinc</keyword>
<organism evidence="14 15">
    <name type="scientific">candidate division WWE3 bacterium</name>
    <dbReference type="NCBI Taxonomy" id="2053526"/>
    <lineage>
        <taxon>Bacteria</taxon>
        <taxon>Katanobacteria</taxon>
    </lineage>
</organism>
<keyword evidence="5 12" id="KW-0547">Nucleotide-binding</keyword>
<dbReference type="HAMAP" id="MF_00184">
    <property type="entry name" value="Thr_tRNA_synth"/>
    <property type="match status" value="1"/>
</dbReference>
<comment type="subcellular location">
    <subcellularLocation>
        <location evidence="12">Cytoplasm</location>
    </subcellularLocation>
</comment>
<comment type="caution">
    <text evidence="12">Lacks conserved residue(s) required for the propagation of feature annotation.</text>
</comment>
<keyword evidence="3 12" id="KW-0436">Ligase</keyword>
<keyword evidence="9 12" id="KW-0648">Protein biosynthesis</keyword>
<evidence type="ECO:0000256" key="2">
    <source>
        <dbReference type="ARBA" id="ARBA00022555"/>
    </source>
</evidence>
<dbReference type="EMBL" id="JAAZNV010000007">
    <property type="protein sequence ID" value="NMB91630.1"/>
    <property type="molecule type" value="Genomic_DNA"/>
</dbReference>
<evidence type="ECO:0000313" key="15">
    <source>
        <dbReference type="Proteomes" id="UP000590542"/>
    </source>
</evidence>
<evidence type="ECO:0000256" key="7">
    <source>
        <dbReference type="ARBA" id="ARBA00022840"/>
    </source>
</evidence>
<dbReference type="Pfam" id="PF00587">
    <property type="entry name" value="tRNA-synt_2b"/>
    <property type="match status" value="1"/>
</dbReference>
<dbReference type="GO" id="GO:0000049">
    <property type="term" value="F:tRNA binding"/>
    <property type="evidence" value="ECO:0007669"/>
    <property type="project" value="UniProtKB-KW"/>
</dbReference>
<dbReference type="Gene3D" id="3.30.930.10">
    <property type="entry name" value="Bira Bifunctional Protein, Domain 2"/>
    <property type="match status" value="1"/>
</dbReference>
<reference evidence="14 15" key="1">
    <citation type="journal article" date="2020" name="Biotechnol. Biofuels">
        <title>New insights from the biogas microbiome by comprehensive genome-resolved metagenomics of nearly 1600 species originating from multiple anaerobic digesters.</title>
        <authorList>
            <person name="Campanaro S."/>
            <person name="Treu L."/>
            <person name="Rodriguez-R L.M."/>
            <person name="Kovalovszki A."/>
            <person name="Ziels R.M."/>
            <person name="Maus I."/>
            <person name="Zhu X."/>
            <person name="Kougias P.G."/>
            <person name="Basile A."/>
            <person name="Luo G."/>
            <person name="Schluter A."/>
            <person name="Konstantinidis K.T."/>
            <person name="Angelidaki I."/>
        </authorList>
    </citation>
    <scope>NUCLEOTIDE SEQUENCE [LARGE SCALE GENOMIC DNA]</scope>
    <source>
        <strain evidence="14">AS27yjCOA_202</strain>
    </source>
</reference>
<name>A0A7X9E6X2_UNCKA</name>
<evidence type="ECO:0000259" key="13">
    <source>
        <dbReference type="PROSITE" id="PS50862"/>
    </source>
</evidence>
<keyword evidence="4 12" id="KW-0479">Metal-binding</keyword>
<dbReference type="SUPFAM" id="SSF55681">
    <property type="entry name" value="Class II aaRS and biotin synthetases"/>
    <property type="match status" value="1"/>
</dbReference>
<dbReference type="AlphaFoldDB" id="A0A7X9E6X2"/>
<keyword evidence="7 12" id="KW-0067">ATP-binding</keyword>
<dbReference type="Proteomes" id="UP000590542">
    <property type="component" value="Unassembled WGS sequence"/>
</dbReference>
<comment type="similarity">
    <text evidence="1 12">Belongs to the class-II aminoacyl-tRNA synthetase family.</text>
</comment>
<evidence type="ECO:0000256" key="12">
    <source>
        <dbReference type="HAMAP-Rule" id="MF_00184"/>
    </source>
</evidence>
<dbReference type="PANTHER" id="PTHR11451:SF44">
    <property type="entry name" value="THREONINE--TRNA LIGASE, CHLOROPLASTIC_MITOCHONDRIAL 2"/>
    <property type="match status" value="1"/>
</dbReference>
<feature type="binding site" evidence="12">
    <location>
        <position position="289"/>
    </location>
    <ligand>
        <name>Zn(2+)</name>
        <dbReference type="ChEBI" id="CHEBI:29105"/>
        <note>catalytic</note>
    </ligand>
</feature>
<dbReference type="CDD" id="cd00860">
    <property type="entry name" value="ThrRS_anticodon"/>
    <property type="match status" value="1"/>
</dbReference>
<evidence type="ECO:0000256" key="11">
    <source>
        <dbReference type="ARBA" id="ARBA00049515"/>
    </source>
</evidence>
<dbReference type="InterPro" id="IPR018163">
    <property type="entry name" value="Thr/Ala-tRNA-synth_IIc_edit"/>
</dbReference>
<evidence type="ECO:0000256" key="8">
    <source>
        <dbReference type="ARBA" id="ARBA00022884"/>
    </source>
</evidence>
<dbReference type="FunFam" id="3.40.50.800:FF:000001">
    <property type="entry name" value="Threonine--tRNA ligase"/>
    <property type="match status" value="1"/>
</dbReference>
<sequence length="599" mass="69606">MKKQKVIEKIKNDPLFALRHSAEHIMHMAVEDLFQGAKKVMGPPIESGFYGDFDYNGKITEEDFLSIEQKMQDIVDANLAIVVREASYKELKEIFQDNPYKWEMIEDLEKNKEKATVCEIGEKGSKYYDIDLCAGNHVARTSDVKAFKLLSVAGAYWRGSEQNKMLTRIYATAFDSKEGLDEYLNILEEQKKRDHRNINKNLEVFALFEEVGPGLPIWLPNGMIIREELERWGKETEEKWGYVRVSSPFMAKRKIFELSGHVPYFEDEMYKVTVPGEQEDEYFIKPMNCPFHHMVFKSKPRTYKELPLKIAEYGTVARYENRGAINGILRPRIFCQNDAHVYCSKEQAIDVFVEIVNLHKYYYDMLGLNNYHIELNLRDPTKMNKYHGNEEMWQKAEKITREALDKSGIKYTVVNEGAAHYGPKMDFKIKSAIGTEYGISTNQIDLYSPERFGLTYIDKDGKEKPVIVQHRAPLGSNERFIGFLMEHFSGNLPVWLCPIQVEIIPIGDKHEKYAQRVKEALKAKHIRVEVNDKAETMQSKIRDAQVKKIPYMLIVGDKEVEKNEVSVRLRTEENLGSKPLEEVVLKVEEMYLTKSLNLW</sequence>
<dbReference type="InterPro" id="IPR006195">
    <property type="entry name" value="aa-tRNA-synth_II"/>
</dbReference>
<dbReference type="GO" id="GO:0046872">
    <property type="term" value="F:metal ion binding"/>
    <property type="evidence" value="ECO:0007669"/>
    <property type="project" value="UniProtKB-KW"/>
</dbReference>
<comment type="cofactor">
    <cofactor evidence="12">
        <name>Zn(2+)</name>
        <dbReference type="ChEBI" id="CHEBI:29105"/>
    </cofactor>
    <text evidence="12">Binds 1 zinc ion per subunit.</text>
</comment>